<name>A0A7X9S012_9BACT</name>
<organism evidence="3 4">
    <name type="scientific">Flammeovirga aprica JL-4</name>
    <dbReference type="NCBI Taxonomy" id="694437"/>
    <lineage>
        <taxon>Bacteria</taxon>
        <taxon>Pseudomonadati</taxon>
        <taxon>Bacteroidota</taxon>
        <taxon>Cytophagia</taxon>
        <taxon>Cytophagales</taxon>
        <taxon>Flammeovirgaceae</taxon>
        <taxon>Flammeovirga</taxon>
    </lineage>
</organism>
<dbReference type="InterPro" id="IPR051324">
    <property type="entry name" value="Stress/Tellurium_Resist"/>
</dbReference>
<evidence type="ECO:0000313" key="3">
    <source>
        <dbReference type="EMBL" id="NME71840.1"/>
    </source>
</evidence>
<dbReference type="AlphaFoldDB" id="A0A7X9S012"/>
<evidence type="ECO:0000313" key="4">
    <source>
        <dbReference type="Proteomes" id="UP000576082"/>
    </source>
</evidence>
<evidence type="ECO:0000259" key="2">
    <source>
        <dbReference type="Pfam" id="PF02342"/>
    </source>
</evidence>
<dbReference type="Pfam" id="PF02342">
    <property type="entry name" value="TerD"/>
    <property type="match status" value="1"/>
</dbReference>
<dbReference type="RefSeq" id="WP_169660043.1">
    <property type="nucleotide sequence ID" value="NZ_JABANE010000118.1"/>
</dbReference>
<dbReference type="CDD" id="cd06974">
    <property type="entry name" value="TerD_like"/>
    <property type="match status" value="1"/>
</dbReference>
<accession>A0A7X9S012</accession>
<dbReference type="PANTHER" id="PTHR32097:SF17">
    <property type="entry name" value="CAMP-BINDING PROTEIN 1-RELATED"/>
    <property type="match status" value="1"/>
</dbReference>
<reference evidence="3 4" key="1">
    <citation type="submission" date="2020-04" db="EMBL/GenBank/DDBJ databases">
        <title>Flammeovirga sp. SR4, a novel species isolated from seawater.</title>
        <authorList>
            <person name="Wang X."/>
        </authorList>
    </citation>
    <scope>NUCLEOTIDE SEQUENCE [LARGE SCALE GENOMIC DNA]</scope>
    <source>
        <strain evidence="3 4">ATCC 23126</strain>
    </source>
</reference>
<dbReference type="EMBL" id="JABANE010000118">
    <property type="protein sequence ID" value="NME71840.1"/>
    <property type="molecule type" value="Genomic_DNA"/>
</dbReference>
<dbReference type="InterPro" id="IPR003325">
    <property type="entry name" value="TerD"/>
</dbReference>
<keyword evidence="1" id="KW-0778">Tellurium resistance</keyword>
<dbReference type="GO" id="GO:0046690">
    <property type="term" value="P:response to tellurium ion"/>
    <property type="evidence" value="ECO:0007669"/>
    <property type="project" value="UniProtKB-KW"/>
</dbReference>
<sequence>MGIDLKKGSKVNLMKDNVRLDKVMLGIGWDIIPGNSLDLDISVFMVGENGKLPADEYFIFYNNLKSPDNSVEHTGDNRDGEGDGDDEMILAYLSQINPSIKELIFVASIHNAEVLNHHFGMLDNAYIRIVDVDKKNEFLRFNLNKSTFGNATDMEFGRLIKSGRDWTFKATGDGTRIGLQGYVDQYV</sequence>
<feature type="domain" description="TerD" evidence="2">
    <location>
        <begin position="1"/>
        <end position="186"/>
    </location>
</feature>
<comment type="caution">
    <text evidence="3">The sequence shown here is derived from an EMBL/GenBank/DDBJ whole genome shotgun (WGS) entry which is preliminary data.</text>
</comment>
<evidence type="ECO:0000256" key="1">
    <source>
        <dbReference type="ARBA" id="ARBA00022686"/>
    </source>
</evidence>
<protein>
    <submittedName>
        <fullName evidence="3">TerD family protein</fullName>
    </submittedName>
</protein>
<dbReference type="Proteomes" id="UP000576082">
    <property type="component" value="Unassembled WGS sequence"/>
</dbReference>
<proteinExistence type="predicted"/>
<dbReference type="Gene3D" id="2.60.60.30">
    <property type="entry name" value="sav2460 like domains"/>
    <property type="match status" value="1"/>
</dbReference>
<keyword evidence="4" id="KW-1185">Reference proteome</keyword>
<gene>
    <name evidence="3" type="ORF">HHU12_27995</name>
</gene>
<dbReference type="PANTHER" id="PTHR32097">
    <property type="entry name" value="CAMP-BINDING PROTEIN 1-RELATED"/>
    <property type="match status" value="1"/>
</dbReference>